<dbReference type="Proteomes" id="UP000011841">
    <property type="component" value="Chromosome"/>
</dbReference>
<evidence type="ECO:0000313" key="3">
    <source>
        <dbReference type="Proteomes" id="UP000011841"/>
    </source>
</evidence>
<dbReference type="OrthoDB" id="8239668at2"/>
<proteinExistence type="predicted"/>
<dbReference type="RefSeq" id="WP_015665187.1">
    <property type="nucleotide sequence ID" value="NC_020453.1"/>
</dbReference>
<evidence type="ECO:0000256" key="1">
    <source>
        <dbReference type="SAM" id="MobiDB-lite"/>
    </source>
</evidence>
<dbReference type="HOGENOM" id="CLU_180584_0_0_5"/>
<gene>
    <name evidence="2" type="ORF">S58_20540</name>
</gene>
<feature type="region of interest" description="Disordered" evidence="1">
    <location>
        <begin position="77"/>
        <end position="100"/>
    </location>
</feature>
<evidence type="ECO:0000313" key="2">
    <source>
        <dbReference type="EMBL" id="BAM88061.1"/>
    </source>
</evidence>
<reference evidence="2 3" key="1">
    <citation type="journal article" date="2013" name="Appl. Environ. Microbiol.">
        <title>Genome analysis suggests that the soil oligotrophic bacterium Agromonas oligotrophica (Bradyrhizobium oligotrophicum) is a nitrogen-fixing symbiont of Aeschynomene indica.</title>
        <authorList>
            <person name="Okubo T."/>
            <person name="Fukushima S."/>
            <person name="Itakura M."/>
            <person name="Oshima K."/>
            <person name="Longtonglang A."/>
            <person name="Teaumroong N."/>
            <person name="Mitsui H."/>
            <person name="Hattori M."/>
            <person name="Hattori R."/>
            <person name="Hattori T."/>
            <person name="Minamisawa K."/>
        </authorList>
    </citation>
    <scope>NUCLEOTIDE SEQUENCE [LARGE SCALE GENOMIC DNA]</scope>
    <source>
        <strain evidence="2 3">S58</strain>
    </source>
</reference>
<name>M4Z552_9BRAD</name>
<dbReference type="KEGG" id="aol:S58_20540"/>
<dbReference type="eggNOG" id="ENOG50310SW">
    <property type="taxonomic scope" value="Bacteria"/>
</dbReference>
<feature type="compositionally biased region" description="Low complexity" evidence="1">
    <location>
        <begin position="79"/>
        <end position="93"/>
    </location>
</feature>
<organism evidence="2 3">
    <name type="scientific">Bradyrhizobium oligotrophicum S58</name>
    <dbReference type="NCBI Taxonomy" id="1245469"/>
    <lineage>
        <taxon>Bacteria</taxon>
        <taxon>Pseudomonadati</taxon>
        <taxon>Pseudomonadota</taxon>
        <taxon>Alphaproteobacteria</taxon>
        <taxon>Hyphomicrobiales</taxon>
        <taxon>Nitrobacteraceae</taxon>
        <taxon>Bradyrhizobium</taxon>
    </lineage>
</organism>
<dbReference type="AlphaFoldDB" id="M4Z552"/>
<dbReference type="GeneID" id="301815969"/>
<protein>
    <submittedName>
        <fullName evidence="2">Uncharacterized protein</fullName>
    </submittedName>
</protein>
<keyword evidence="3" id="KW-1185">Reference proteome</keyword>
<sequence>MTTSGKTQAELTRLVEDAIRAQPGCETARVPAVQAIEVRSGRNWEIPHVVLGDSLISDVDRAVMSVQRRLGREFHLMGDPDAAEPASDAAGAPHTASEES</sequence>
<dbReference type="PATRIC" id="fig|1245469.3.peg.2104"/>
<dbReference type="EMBL" id="AP012603">
    <property type="protein sequence ID" value="BAM88061.1"/>
    <property type="molecule type" value="Genomic_DNA"/>
</dbReference>
<accession>M4Z552</accession>